<keyword evidence="1" id="KW-0812">Transmembrane</keyword>
<evidence type="ECO:0000313" key="3">
    <source>
        <dbReference type="Proteomes" id="UP000199068"/>
    </source>
</evidence>
<dbReference type="AlphaFoldDB" id="A0A1G9MN32"/>
<evidence type="ECO:0000256" key="1">
    <source>
        <dbReference type="SAM" id="Phobius"/>
    </source>
</evidence>
<keyword evidence="3" id="KW-1185">Reference proteome</keyword>
<organism evidence="2 3">
    <name type="scientific">Romboutsia lituseburensis DSM 797</name>
    <dbReference type="NCBI Taxonomy" id="1121325"/>
    <lineage>
        <taxon>Bacteria</taxon>
        <taxon>Bacillati</taxon>
        <taxon>Bacillota</taxon>
        <taxon>Clostridia</taxon>
        <taxon>Peptostreptococcales</taxon>
        <taxon>Peptostreptococcaceae</taxon>
        <taxon>Romboutsia</taxon>
    </lineage>
</organism>
<name>A0A1G9MN32_9FIRM</name>
<proteinExistence type="predicted"/>
<dbReference type="Proteomes" id="UP000199068">
    <property type="component" value="Unassembled WGS sequence"/>
</dbReference>
<dbReference type="EMBL" id="FNGW01000003">
    <property type="protein sequence ID" value="SDL75431.1"/>
    <property type="molecule type" value="Genomic_DNA"/>
</dbReference>
<feature type="transmembrane region" description="Helical" evidence="1">
    <location>
        <begin position="68"/>
        <end position="89"/>
    </location>
</feature>
<protein>
    <submittedName>
        <fullName evidence="2">Cxxc_20_cxxc protein</fullName>
    </submittedName>
</protein>
<dbReference type="RefSeq" id="WP_092724979.1">
    <property type="nucleotide sequence ID" value="NZ_FNGW01000003.1"/>
</dbReference>
<reference evidence="2 3" key="1">
    <citation type="submission" date="2016-10" db="EMBL/GenBank/DDBJ databases">
        <authorList>
            <person name="de Groot N.N."/>
        </authorList>
    </citation>
    <scope>NUCLEOTIDE SEQUENCE [LARGE SCALE GENOMIC DNA]</scope>
    <source>
        <strain evidence="2 3">DSM 797</strain>
    </source>
</reference>
<keyword evidence="1" id="KW-1133">Transmembrane helix</keyword>
<feature type="transmembrane region" description="Helical" evidence="1">
    <location>
        <begin position="45"/>
        <end position="62"/>
    </location>
</feature>
<accession>A0A1G9MN32</accession>
<dbReference type="STRING" id="1121325.SAMN04515677_103282"/>
<keyword evidence="1" id="KW-0472">Membrane</keyword>
<evidence type="ECO:0000313" key="2">
    <source>
        <dbReference type="EMBL" id="SDL75431.1"/>
    </source>
</evidence>
<gene>
    <name evidence="2" type="ORF">SAMN04515677_103282</name>
</gene>
<sequence length="95" mass="11208">MFKFCDKCNTKIGFRQKFKLWNKSTYEGYTCENCGTKYKPTKLSMLLDFMVIWLTFVFVFMSELNLKIGFFLCFILLVTVNLVTPAIVVRYKAVE</sequence>